<dbReference type="CDD" id="cd12087">
    <property type="entry name" value="TM_EGFR-like"/>
    <property type="match status" value="1"/>
</dbReference>
<dbReference type="PANTHER" id="PTHR19328:SF13">
    <property type="entry name" value="HIPL1 PROTEIN"/>
    <property type="match status" value="1"/>
</dbReference>
<accession>A0A0H5RS33</accession>
<keyword evidence="1" id="KW-0812">Transmembrane</keyword>
<keyword evidence="1" id="KW-0472">Membrane</keyword>
<dbReference type="AlphaFoldDB" id="A0A0H5RS33"/>
<dbReference type="EMBL" id="HACM01011102">
    <property type="protein sequence ID" value="CRZ11544.1"/>
    <property type="molecule type" value="Transcribed_RNA"/>
</dbReference>
<dbReference type="Pfam" id="PF07995">
    <property type="entry name" value="GSDH"/>
    <property type="match status" value="1"/>
</dbReference>
<sequence>MAMISGIPLWIGVVAIFMFIECRAVIQDPSLYSESVLWSGTNRCVKYQVTRSGQIFCGDKDGIVRMFPSITSSVEAGVVIWTNDPDLTATWGDRGLLGMAVDQNYPDNPYIWVLVSVNRLENLNDNSIRPNNCGVGDGGGIDGSCDAAARLIRIKVNNNVGVTDQILMSGWCSNGMSHHIGNLAWAKDGGMFLSGGDGSSYTVEDRGTMGAPCHRDGDTRPQGAWRSQWEDYTHGKILYISKNDLMGNTVLTLGNGARVVAKGLRNPFRFAIHPVTNDLYVGDVGSIYFEEINIIPNPLATSNIPNFGWPCFEGPTLSPMYGADSGCSSLQSIKPWMYYSRSKGFSIPGAQEHCMRGSVSPSAFAFHTGTVWGSAWENRLVWADSSMQCVFTFENTAASVPDLSKMSLISYNDGAVTADINIAQNQWVDFFFTDTGNTSALYAANYHQSALTKINYIGSRFIVPKSSSTKLSSKTVFIIIIVVCAALLLLAIIVFALVRRHQRKSRFSEPPQQRRSIALEPLSPLAETIRNRPISTRNKAPPV</sequence>
<feature type="chain" id="PRO_5005223391" description="Glucose/Sorbosone dehydrogenase domain-containing protein" evidence="2">
    <location>
        <begin position="25"/>
        <end position="543"/>
    </location>
</feature>
<dbReference type="InterPro" id="IPR011041">
    <property type="entry name" value="Quinoprot_gluc/sorb_DH_b-prop"/>
</dbReference>
<keyword evidence="2" id="KW-0732">Signal</keyword>
<feature type="transmembrane region" description="Helical" evidence="1">
    <location>
        <begin position="476"/>
        <end position="498"/>
    </location>
</feature>
<dbReference type="Gene3D" id="2.120.10.30">
    <property type="entry name" value="TolB, C-terminal domain"/>
    <property type="match status" value="1"/>
</dbReference>
<evidence type="ECO:0000313" key="4">
    <source>
        <dbReference type="EMBL" id="CRZ11544.1"/>
    </source>
</evidence>
<evidence type="ECO:0000259" key="3">
    <source>
        <dbReference type="Pfam" id="PF07995"/>
    </source>
</evidence>
<name>A0A0H5RS33_9EUKA</name>
<reference evidence="4" key="1">
    <citation type="submission" date="2015-04" db="EMBL/GenBank/DDBJ databases">
        <title>The genome sequence of the plant pathogenic Rhizarian Plasmodiophora brassicae reveals insights in its biotrophic life cycle and the origin of chitin synthesis.</title>
        <authorList>
            <person name="Schwelm A."/>
            <person name="Fogelqvist J."/>
            <person name="Knaust A."/>
            <person name="Julke S."/>
            <person name="Lilja T."/>
            <person name="Dhandapani V."/>
            <person name="Bonilla-Rosso G."/>
            <person name="Karlsson M."/>
            <person name="Shevchenko A."/>
            <person name="Choi S.R."/>
            <person name="Kim H.G."/>
            <person name="Park J.Y."/>
            <person name="Lim Y.P."/>
            <person name="Ludwig-Muller J."/>
            <person name="Dixelius C."/>
        </authorList>
    </citation>
    <scope>NUCLEOTIDE SEQUENCE</scope>
    <source>
        <tissue evidence="4">Potato root galls</tissue>
    </source>
</reference>
<dbReference type="PANTHER" id="PTHR19328">
    <property type="entry name" value="HEDGEHOG-INTERACTING PROTEIN"/>
    <property type="match status" value="1"/>
</dbReference>
<proteinExistence type="predicted"/>
<dbReference type="InterPro" id="IPR012938">
    <property type="entry name" value="Glc/Sorbosone_DH"/>
</dbReference>
<evidence type="ECO:0000256" key="1">
    <source>
        <dbReference type="SAM" id="Phobius"/>
    </source>
</evidence>
<feature type="signal peptide" evidence="2">
    <location>
        <begin position="1"/>
        <end position="24"/>
    </location>
</feature>
<protein>
    <recommendedName>
        <fullName evidence="3">Glucose/Sorbosone dehydrogenase domain-containing protein</fullName>
    </recommendedName>
</protein>
<feature type="domain" description="Glucose/Sorbosone dehydrogenase" evidence="3">
    <location>
        <begin position="85"/>
        <end position="384"/>
    </location>
</feature>
<dbReference type="InterPro" id="IPR011042">
    <property type="entry name" value="6-blade_b-propeller_TolB-like"/>
</dbReference>
<dbReference type="SUPFAM" id="SSF50952">
    <property type="entry name" value="Soluble quinoprotein glucose dehydrogenase"/>
    <property type="match status" value="1"/>
</dbReference>
<evidence type="ECO:0000256" key="2">
    <source>
        <dbReference type="SAM" id="SignalP"/>
    </source>
</evidence>
<organism evidence="4">
    <name type="scientific">Spongospora subterranea</name>
    <dbReference type="NCBI Taxonomy" id="70186"/>
    <lineage>
        <taxon>Eukaryota</taxon>
        <taxon>Sar</taxon>
        <taxon>Rhizaria</taxon>
        <taxon>Endomyxa</taxon>
        <taxon>Phytomyxea</taxon>
        <taxon>Plasmodiophorida</taxon>
        <taxon>Plasmodiophoridae</taxon>
        <taxon>Spongospora</taxon>
    </lineage>
</organism>
<keyword evidence="1" id="KW-1133">Transmembrane helix</keyword>